<accession>A0A1E5UF14</accession>
<gene>
    <name evidence="1" type="ORF">BHF72_2145</name>
</gene>
<dbReference type="OrthoDB" id="1118927at2"/>
<comment type="caution">
    <text evidence="1">The sequence shown here is derived from an EMBL/GenBank/DDBJ whole genome shotgun (WGS) entry which is preliminary data.</text>
</comment>
<dbReference type="PROSITE" id="PS51257">
    <property type="entry name" value="PROKAR_LIPOPROTEIN"/>
    <property type="match status" value="1"/>
</dbReference>
<dbReference type="Proteomes" id="UP000095601">
    <property type="component" value="Unassembled WGS sequence"/>
</dbReference>
<dbReference type="KEGG" id="cnr:EB819_04005"/>
<evidence type="ECO:0000313" key="1">
    <source>
        <dbReference type="EMBL" id="OEL11275.1"/>
    </source>
</evidence>
<protein>
    <submittedName>
        <fullName evidence="1">Lipocalin-like domain protein</fullName>
    </submittedName>
</protein>
<dbReference type="AlphaFoldDB" id="A0A1E5UF14"/>
<evidence type="ECO:0000313" key="2">
    <source>
        <dbReference type="Proteomes" id="UP000095601"/>
    </source>
</evidence>
<name>A0A1E5UF14_9FLAO</name>
<dbReference type="EMBL" id="MKGI01000043">
    <property type="protein sequence ID" value="OEL11275.1"/>
    <property type="molecule type" value="Genomic_DNA"/>
</dbReference>
<organism evidence="1 2">
    <name type="scientific">Cloacibacterium normanense</name>
    <dbReference type="NCBI Taxonomy" id="237258"/>
    <lineage>
        <taxon>Bacteria</taxon>
        <taxon>Pseudomonadati</taxon>
        <taxon>Bacteroidota</taxon>
        <taxon>Flavobacteriia</taxon>
        <taxon>Flavobacteriales</taxon>
        <taxon>Weeksellaceae</taxon>
    </lineage>
</organism>
<proteinExistence type="predicted"/>
<keyword evidence="2" id="KW-1185">Reference proteome</keyword>
<dbReference type="RefSeq" id="WP_069798245.1">
    <property type="nucleotide sequence ID" value="NZ_CP034157.1"/>
</dbReference>
<reference evidence="1 2" key="1">
    <citation type="submission" date="2016-09" db="EMBL/GenBank/DDBJ databases">
        <authorList>
            <person name="Capua I."/>
            <person name="De Benedictis P."/>
            <person name="Joannis T."/>
            <person name="Lombin L.H."/>
            <person name="Cattoli G."/>
        </authorList>
    </citation>
    <scope>NUCLEOTIDE SEQUENCE [LARGE SCALE GENOMIC DNA]</scope>
    <source>
        <strain evidence="1 2">NRS-1</strain>
    </source>
</reference>
<sequence length="131" mass="14655">MKNLIFAIFAVLAVFSCRSEDDTDVSPVVGEWEWVSSIGGVGNTTETPASSGKTIIMKLDSDKKYTITTNGTVNNEGTFSLYKNVSNLEHYERVYIDFSNAPDQMIVNNEEKTLILSDDVNDGYTYTYKKK</sequence>